<organism evidence="2 3">
    <name type="scientific">Ophiocordyceps sinensis</name>
    <dbReference type="NCBI Taxonomy" id="72228"/>
    <lineage>
        <taxon>Eukaryota</taxon>
        <taxon>Fungi</taxon>
        <taxon>Dikarya</taxon>
        <taxon>Ascomycota</taxon>
        <taxon>Pezizomycotina</taxon>
        <taxon>Sordariomycetes</taxon>
        <taxon>Hypocreomycetidae</taxon>
        <taxon>Hypocreales</taxon>
        <taxon>Ophiocordycipitaceae</taxon>
        <taxon>Ophiocordyceps</taxon>
    </lineage>
</organism>
<dbReference type="OrthoDB" id="5215300at2759"/>
<feature type="compositionally biased region" description="Basic and acidic residues" evidence="1">
    <location>
        <begin position="1"/>
        <end position="18"/>
    </location>
</feature>
<dbReference type="AlphaFoldDB" id="A0A8H4PLM1"/>
<name>A0A8H4PLM1_9HYPO</name>
<gene>
    <name evidence="2" type="ORF">G6O67_005713</name>
</gene>
<evidence type="ECO:0000313" key="3">
    <source>
        <dbReference type="Proteomes" id="UP000557566"/>
    </source>
</evidence>
<evidence type="ECO:0000313" key="2">
    <source>
        <dbReference type="EMBL" id="KAF4507037.1"/>
    </source>
</evidence>
<dbReference type="EMBL" id="JAAVMX010000006">
    <property type="protein sequence ID" value="KAF4507037.1"/>
    <property type="molecule type" value="Genomic_DNA"/>
</dbReference>
<reference evidence="2 3" key="1">
    <citation type="journal article" date="2020" name="Genome Biol. Evol.">
        <title>A new high-quality draft genome assembly of the Chinese cordyceps Ophiocordyceps sinensis.</title>
        <authorList>
            <person name="Shu R."/>
            <person name="Zhang J."/>
            <person name="Meng Q."/>
            <person name="Zhang H."/>
            <person name="Zhou G."/>
            <person name="Li M."/>
            <person name="Wu P."/>
            <person name="Zhao Y."/>
            <person name="Chen C."/>
            <person name="Qin Q."/>
        </authorList>
    </citation>
    <scope>NUCLEOTIDE SEQUENCE [LARGE SCALE GENOMIC DNA]</scope>
    <source>
        <strain evidence="2 3">IOZ07</strain>
    </source>
</reference>
<evidence type="ECO:0000256" key="1">
    <source>
        <dbReference type="SAM" id="MobiDB-lite"/>
    </source>
</evidence>
<protein>
    <submittedName>
        <fullName evidence="2">Uncharacterized protein</fullName>
    </submittedName>
</protein>
<dbReference type="Proteomes" id="UP000557566">
    <property type="component" value="Unassembled WGS sequence"/>
</dbReference>
<comment type="caution">
    <text evidence="2">The sequence shown here is derived from an EMBL/GenBank/DDBJ whole genome shotgun (WGS) entry which is preliminary data.</text>
</comment>
<accession>A0A8H4PLM1</accession>
<feature type="region of interest" description="Disordered" evidence="1">
    <location>
        <begin position="1"/>
        <end position="28"/>
    </location>
</feature>
<keyword evidence="3" id="KW-1185">Reference proteome</keyword>
<proteinExistence type="predicted"/>
<sequence length="124" mass="13607">MQSQSHARDSSHLPDDGHAPTTTLTKSEHDSYYSNHEIAVLHSIVAAAQHELDHAPDTKPLPAAVLFKAYDEILPNFGIDPDSDDHLSAFVFRIGGEQSHGTLFDKFQAILDRMGIVLDYALVG</sequence>